<dbReference type="GO" id="GO:0017136">
    <property type="term" value="F:histone deacetylase activity, NAD-dependent"/>
    <property type="evidence" value="ECO:0007669"/>
    <property type="project" value="TreeGrafter"/>
</dbReference>
<keyword evidence="5 8" id="KW-0862">Zinc</keyword>
<dbReference type="InterPro" id="IPR029035">
    <property type="entry name" value="DHS-like_NAD/FAD-binding_dom"/>
</dbReference>
<keyword evidence="6" id="KW-0520">NAD</keyword>
<keyword evidence="3" id="KW-0808">Transferase</keyword>
<dbReference type="InterPro" id="IPR012338">
    <property type="entry name" value="Beta-lactam/transpept-like"/>
</dbReference>
<reference evidence="11 12" key="1">
    <citation type="submission" date="2020-05" db="EMBL/GenBank/DDBJ databases">
        <title>Identification and distribution of gene clusters putatively required for synthesis of sphingolipid metabolism inhibitors in phylogenetically diverse species of the filamentous fungus Fusarium.</title>
        <authorList>
            <person name="Kim H.-S."/>
            <person name="Busman M."/>
            <person name="Brown D.W."/>
            <person name="Divon H."/>
            <person name="Uhlig S."/>
            <person name="Proctor R.H."/>
        </authorList>
    </citation>
    <scope>NUCLEOTIDE SEQUENCE [LARGE SCALE GENOMIC DNA]</scope>
    <source>
        <strain evidence="11 12">NRRL 66333</strain>
    </source>
</reference>
<name>A0A8H5PSM9_GIBSU</name>
<dbReference type="Pfam" id="PF02146">
    <property type="entry name" value="SIR2"/>
    <property type="match status" value="1"/>
</dbReference>
<dbReference type="PANTHER" id="PTHR11085:SF12">
    <property type="entry name" value="NAD-DEPENDENT PROTEIN DEACYLASE SIRTUIN-6"/>
    <property type="match status" value="1"/>
</dbReference>
<sequence>MRALTISFLLSAFARRTLAKDDCINNDIPFQACAPIGAYYPPPTIDRSSETFKKLTSQFTKTFDDLIKNGGSDKYGPITPNTTSFSVVIFGGAESLRDDPIFFEYHYTSPEDQASNANLTSDTRFPVGDVSMVFTVYAWLVKMGERWETPITKYLPELAKVKGPLTANWEDITIGALAGQISGLSRESGACVVGKACDWKVQAFQKAFVKRTPYFLSDTTPVVSYAAFQLLVFAVQRSDGGDWPSILDKTLLQPLNMSDSGVLIHGVEDIFAMGSLNTSAIGEPGALSFVSSVKDLARAGHSILASDLLSPAVTRRWLHPNVDTSNLRNGVGRPWEVYRAGNAISPILDALTKSGAIGKYASYFGLTTDFNAGFAILAHDHSVENRKLDLNVHADIVSEVLGYLQVIAAKELEARYAGSYSGKEAEATLNTTDNGRGLEVQKLVIGGVNIKKQIAQKLGIHADDLDFRIYPTNVQDKNRHQFIAIFQNKSAPIDMGTPTCITWQEIGADAEISFVFIMGQDGEAIGLEVAEMASSAPKVAPPERRDPLDAIDEQAGEIVALIKKSKHFIVFTGIPDFRGPEGAWTLRAQGRARTGKATSTLQAIPTPTHMALVELQNQGDLKYLVSQNCDGLHRRSGILRDRISELHGNSNRECCKDCGKEYIRDFRAVASYEKSVHDHRTGRKCTACGENLLDTIINFGEFLPEEPLKLARSHAKKADLCIALGSSLSVPPASGIPETCGKSKRSKLIICNLQETFMEGLADMHVWAESDVLMTRVMDRLGYSIPSFILKRRLVIKIEPDTHDRQVIVLTGVDDDGTPVTYLQSVKLEDSRRIVRSEPFSFVFREALSTGAEVKFALEFMGHYNEPNVVIDYSVPEEEGAETVYDLSYDPSTGEWVIIR</sequence>
<dbReference type="EC" id="2.3.1.286" evidence="2"/>
<organism evidence="11 12">
    <name type="scientific">Gibberella subglutinans</name>
    <name type="common">Fusarium subglutinans</name>
    <dbReference type="NCBI Taxonomy" id="42677"/>
    <lineage>
        <taxon>Eukaryota</taxon>
        <taxon>Fungi</taxon>
        <taxon>Dikarya</taxon>
        <taxon>Ascomycota</taxon>
        <taxon>Pezizomycotina</taxon>
        <taxon>Sordariomycetes</taxon>
        <taxon>Hypocreomycetidae</taxon>
        <taxon>Hypocreales</taxon>
        <taxon>Nectriaceae</taxon>
        <taxon>Fusarium</taxon>
        <taxon>Fusarium fujikuroi species complex</taxon>
    </lineage>
</organism>
<dbReference type="PANTHER" id="PTHR11085">
    <property type="entry name" value="NAD-DEPENDENT PROTEIN DEACYLASE SIRTUIN-5, MITOCHONDRIAL-RELATED"/>
    <property type="match status" value="1"/>
</dbReference>
<dbReference type="GO" id="GO:0070403">
    <property type="term" value="F:NAD+ binding"/>
    <property type="evidence" value="ECO:0007669"/>
    <property type="project" value="InterPro"/>
</dbReference>
<evidence type="ECO:0000256" key="6">
    <source>
        <dbReference type="ARBA" id="ARBA00023027"/>
    </source>
</evidence>
<dbReference type="GO" id="GO:0005634">
    <property type="term" value="C:nucleus"/>
    <property type="evidence" value="ECO:0007669"/>
    <property type="project" value="TreeGrafter"/>
</dbReference>
<dbReference type="Proteomes" id="UP000547976">
    <property type="component" value="Unassembled WGS sequence"/>
</dbReference>
<dbReference type="GO" id="GO:0003714">
    <property type="term" value="F:transcription corepressor activity"/>
    <property type="evidence" value="ECO:0007669"/>
    <property type="project" value="TreeGrafter"/>
</dbReference>
<evidence type="ECO:0000259" key="10">
    <source>
        <dbReference type="PROSITE" id="PS50305"/>
    </source>
</evidence>
<dbReference type="PROSITE" id="PS50305">
    <property type="entry name" value="SIRTUIN"/>
    <property type="match status" value="1"/>
</dbReference>
<dbReference type="Pfam" id="PF26335">
    <property type="entry name" value="ARB_00930_C"/>
    <property type="match status" value="1"/>
</dbReference>
<dbReference type="SUPFAM" id="SSF56601">
    <property type="entry name" value="beta-lactamase/transpeptidase-like"/>
    <property type="match status" value="1"/>
</dbReference>
<dbReference type="OrthoDB" id="10250282at2759"/>
<gene>
    <name evidence="11" type="ORF">FSUBG_7829</name>
</gene>
<dbReference type="GO" id="GO:0000122">
    <property type="term" value="P:negative regulation of transcription by RNA polymerase II"/>
    <property type="evidence" value="ECO:0007669"/>
    <property type="project" value="TreeGrafter"/>
</dbReference>
<evidence type="ECO:0000256" key="9">
    <source>
        <dbReference type="SAM" id="SignalP"/>
    </source>
</evidence>
<evidence type="ECO:0000313" key="12">
    <source>
        <dbReference type="Proteomes" id="UP000547976"/>
    </source>
</evidence>
<feature type="active site" description="Proton acceptor" evidence="8">
    <location>
        <position position="647"/>
    </location>
</feature>
<comment type="caution">
    <text evidence="11">The sequence shown here is derived from an EMBL/GenBank/DDBJ whole genome shotgun (WGS) entry which is preliminary data.</text>
</comment>
<feature type="binding site" evidence="8">
    <location>
        <position position="658"/>
    </location>
    <ligand>
        <name>Zn(2+)</name>
        <dbReference type="ChEBI" id="CHEBI:29105"/>
    </ligand>
</feature>
<dbReference type="InterPro" id="IPR026590">
    <property type="entry name" value="Ssirtuin_cat_dom"/>
</dbReference>
<dbReference type="SUPFAM" id="SSF52467">
    <property type="entry name" value="DHS-like NAD/FAD-binding domain"/>
    <property type="match status" value="1"/>
</dbReference>
<evidence type="ECO:0000256" key="4">
    <source>
        <dbReference type="ARBA" id="ARBA00022723"/>
    </source>
</evidence>
<feature type="binding site" evidence="8">
    <location>
        <position position="655"/>
    </location>
    <ligand>
        <name>Zn(2+)</name>
        <dbReference type="ChEBI" id="CHEBI:29105"/>
    </ligand>
</feature>
<dbReference type="GO" id="GO:0046872">
    <property type="term" value="F:metal ion binding"/>
    <property type="evidence" value="ECO:0007669"/>
    <property type="project" value="UniProtKB-KW"/>
</dbReference>
<evidence type="ECO:0000256" key="8">
    <source>
        <dbReference type="PROSITE-ProRule" id="PRU00236"/>
    </source>
</evidence>
<evidence type="ECO:0000256" key="2">
    <source>
        <dbReference type="ARBA" id="ARBA00012928"/>
    </source>
</evidence>
<feature type="chain" id="PRO_5034432163" description="protein acetyllysine N-acetyltransferase" evidence="9">
    <location>
        <begin position="20"/>
        <end position="900"/>
    </location>
</feature>
<dbReference type="InterPro" id="IPR050134">
    <property type="entry name" value="NAD-dep_sirtuin_deacylases"/>
</dbReference>
<accession>A0A8H5PSM9</accession>
<feature type="signal peptide" evidence="9">
    <location>
        <begin position="1"/>
        <end position="19"/>
    </location>
</feature>
<protein>
    <recommendedName>
        <fullName evidence="2">protein acetyllysine N-acetyltransferase</fullName>
        <ecNumber evidence="2">2.3.1.286</ecNumber>
    </recommendedName>
</protein>
<dbReference type="AlphaFoldDB" id="A0A8H5PSM9"/>
<dbReference type="InterPro" id="IPR001466">
    <property type="entry name" value="Beta-lactam-related"/>
</dbReference>
<keyword evidence="9" id="KW-0732">Signal</keyword>
<dbReference type="Pfam" id="PF00144">
    <property type="entry name" value="Beta-lactamase"/>
    <property type="match status" value="1"/>
</dbReference>
<evidence type="ECO:0000256" key="3">
    <source>
        <dbReference type="ARBA" id="ARBA00022679"/>
    </source>
</evidence>
<dbReference type="Gene3D" id="3.40.50.1220">
    <property type="entry name" value="TPP-binding domain"/>
    <property type="match status" value="1"/>
</dbReference>
<dbReference type="RefSeq" id="XP_036536619.1">
    <property type="nucleotide sequence ID" value="XM_036686173.1"/>
</dbReference>
<feature type="binding site" evidence="8">
    <location>
        <position position="688"/>
    </location>
    <ligand>
        <name>Zn(2+)</name>
        <dbReference type="ChEBI" id="CHEBI:29105"/>
    </ligand>
</feature>
<keyword evidence="4 8" id="KW-0479">Metal-binding</keyword>
<dbReference type="Gene3D" id="2.20.28.200">
    <property type="match status" value="1"/>
</dbReference>
<keyword evidence="12" id="KW-1185">Reference proteome</keyword>
<evidence type="ECO:0000256" key="7">
    <source>
        <dbReference type="ARBA" id="ARBA00038170"/>
    </source>
</evidence>
<comment type="similarity">
    <text evidence="7">Belongs to the sirtuin family. Class IV subfamily.</text>
</comment>
<comment type="similarity">
    <text evidence="1">Belongs to the sirtuin family. Class I subfamily.</text>
</comment>
<dbReference type="EMBL" id="JAAOAV010000102">
    <property type="protein sequence ID" value="KAF5602154.1"/>
    <property type="molecule type" value="Genomic_DNA"/>
</dbReference>
<evidence type="ECO:0000256" key="1">
    <source>
        <dbReference type="ARBA" id="ARBA00006924"/>
    </source>
</evidence>
<evidence type="ECO:0000313" key="11">
    <source>
        <dbReference type="EMBL" id="KAF5602154.1"/>
    </source>
</evidence>
<dbReference type="GeneID" id="59320891"/>
<dbReference type="InterPro" id="IPR003000">
    <property type="entry name" value="Sirtuin"/>
</dbReference>
<dbReference type="InterPro" id="IPR058664">
    <property type="entry name" value="ARB_00930-like_C"/>
</dbReference>
<feature type="binding site" evidence="8">
    <location>
        <position position="685"/>
    </location>
    <ligand>
        <name>Zn(2+)</name>
        <dbReference type="ChEBI" id="CHEBI:29105"/>
    </ligand>
</feature>
<evidence type="ECO:0000256" key="5">
    <source>
        <dbReference type="ARBA" id="ARBA00022833"/>
    </source>
</evidence>
<dbReference type="Gene3D" id="3.40.710.10">
    <property type="entry name" value="DD-peptidase/beta-lactamase superfamily"/>
    <property type="match status" value="1"/>
</dbReference>
<feature type="domain" description="Deacetylase sirtuin-type" evidence="10">
    <location>
        <begin position="540"/>
        <end position="784"/>
    </location>
</feature>
<proteinExistence type="inferred from homology"/>